<keyword evidence="5 9" id="KW-0460">Magnesium</keyword>
<dbReference type="InterPro" id="IPR038076">
    <property type="entry name" value="MgtE_N_sf"/>
</dbReference>
<dbReference type="PROSITE" id="PS51371">
    <property type="entry name" value="CBS"/>
    <property type="match status" value="1"/>
</dbReference>
<dbReference type="Gene3D" id="3.10.580.10">
    <property type="entry name" value="CBS-domain"/>
    <property type="match status" value="1"/>
</dbReference>
<dbReference type="PANTHER" id="PTHR43773">
    <property type="entry name" value="MAGNESIUM TRANSPORTER MGTE"/>
    <property type="match status" value="1"/>
</dbReference>
<comment type="subunit">
    <text evidence="9">Homodimer.</text>
</comment>
<feature type="transmembrane region" description="Helical" evidence="9">
    <location>
        <begin position="333"/>
        <end position="353"/>
    </location>
</feature>
<dbReference type="Gene3D" id="1.25.60.10">
    <property type="entry name" value="MgtE N-terminal domain-like"/>
    <property type="match status" value="1"/>
</dbReference>
<evidence type="ECO:0000256" key="5">
    <source>
        <dbReference type="ARBA" id="ARBA00022842"/>
    </source>
</evidence>
<feature type="transmembrane region" description="Helical" evidence="9">
    <location>
        <begin position="383"/>
        <end position="406"/>
    </location>
</feature>
<dbReference type="OrthoDB" id="9790355at2"/>
<feature type="transmembrane region" description="Helical" evidence="9">
    <location>
        <begin position="446"/>
        <end position="469"/>
    </location>
</feature>
<comment type="caution">
    <text evidence="11">The sequence shown here is derived from an EMBL/GenBank/DDBJ whole genome shotgun (WGS) entry which is preliminary data.</text>
</comment>
<evidence type="ECO:0000256" key="3">
    <source>
        <dbReference type="ARBA" id="ARBA00022448"/>
    </source>
</evidence>
<dbReference type="Proteomes" id="UP000191980">
    <property type="component" value="Unassembled WGS sequence"/>
</dbReference>
<keyword evidence="12" id="KW-1185">Reference proteome</keyword>
<dbReference type="GO" id="GO:0005886">
    <property type="term" value="C:plasma membrane"/>
    <property type="evidence" value="ECO:0007669"/>
    <property type="project" value="UniProtKB-SubCell"/>
</dbReference>
<evidence type="ECO:0000256" key="7">
    <source>
        <dbReference type="ARBA" id="ARBA00023136"/>
    </source>
</evidence>
<comment type="function">
    <text evidence="9">Acts as a magnesium transporter.</text>
</comment>
<dbReference type="InterPro" id="IPR006667">
    <property type="entry name" value="SLC41_membr_dom"/>
</dbReference>
<comment type="similarity">
    <text evidence="2 9">Belongs to the SLC41A transporter family.</text>
</comment>
<feature type="domain" description="CBS" evidence="10">
    <location>
        <begin position="227"/>
        <end position="283"/>
    </location>
</feature>
<keyword evidence="6 9" id="KW-1133">Transmembrane helix</keyword>
<evidence type="ECO:0000259" key="10">
    <source>
        <dbReference type="PROSITE" id="PS51371"/>
    </source>
</evidence>
<organism evidence="11 12">
    <name type="scientific">Methyloprofundus sedimenti</name>
    <dbReference type="NCBI Taxonomy" id="1420851"/>
    <lineage>
        <taxon>Bacteria</taxon>
        <taxon>Pseudomonadati</taxon>
        <taxon>Pseudomonadota</taxon>
        <taxon>Gammaproteobacteria</taxon>
        <taxon>Methylococcales</taxon>
        <taxon>Methylococcaceae</taxon>
        <taxon>Methyloprofundus</taxon>
    </lineage>
</organism>
<dbReference type="AlphaFoldDB" id="A0A1V8M967"/>
<dbReference type="NCBIfam" id="TIGR00400">
    <property type="entry name" value="mgtE"/>
    <property type="match status" value="1"/>
</dbReference>
<dbReference type="SMART" id="SM00924">
    <property type="entry name" value="MgtE_N"/>
    <property type="match status" value="1"/>
</dbReference>
<evidence type="ECO:0000256" key="1">
    <source>
        <dbReference type="ARBA" id="ARBA00004141"/>
    </source>
</evidence>
<dbReference type="Gene3D" id="1.10.357.20">
    <property type="entry name" value="SLC41 divalent cation transporters, integral membrane domain"/>
    <property type="match status" value="1"/>
</dbReference>
<gene>
    <name evidence="11" type="ORF">AU255_09500</name>
</gene>
<keyword evidence="9" id="KW-1003">Cell membrane</keyword>
<proteinExistence type="inferred from homology"/>
<keyword evidence="4 9" id="KW-0812">Transmembrane</keyword>
<dbReference type="SUPFAM" id="SSF161093">
    <property type="entry name" value="MgtE membrane domain-like"/>
    <property type="match status" value="1"/>
</dbReference>
<evidence type="ECO:0000256" key="2">
    <source>
        <dbReference type="ARBA" id="ARBA00009749"/>
    </source>
</evidence>
<evidence type="ECO:0000256" key="9">
    <source>
        <dbReference type="RuleBase" id="RU362011"/>
    </source>
</evidence>
<dbReference type="RefSeq" id="WP_080522669.1">
    <property type="nucleotide sequence ID" value="NZ_LPUF01000001.1"/>
</dbReference>
<dbReference type="GO" id="GO:0015095">
    <property type="term" value="F:magnesium ion transmembrane transporter activity"/>
    <property type="evidence" value="ECO:0007669"/>
    <property type="project" value="UniProtKB-UniRule"/>
</dbReference>
<dbReference type="PANTHER" id="PTHR43773:SF1">
    <property type="entry name" value="MAGNESIUM TRANSPORTER MGTE"/>
    <property type="match status" value="1"/>
</dbReference>
<accession>A0A1V8M967</accession>
<dbReference type="SUPFAM" id="SSF54631">
    <property type="entry name" value="CBS-domain pair"/>
    <property type="match status" value="1"/>
</dbReference>
<dbReference type="SUPFAM" id="SSF158791">
    <property type="entry name" value="MgtE N-terminal domain-like"/>
    <property type="match status" value="1"/>
</dbReference>
<dbReference type="InterPro" id="IPR006669">
    <property type="entry name" value="MgtE_transporter"/>
</dbReference>
<dbReference type="Pfam" id="PF00571">
    <property type="entry name" value="CBS"/>
    <property type="match status" value="1"/>
</dbReference>
<protein>
    <recommendedName>
        <fullName evidence="9">Magnesium transporter MgtE</fullName>
    </recommendedName>
</protein>
<comment type="subcellular location">
    <subcellularLocation>
        <location evidence="9">Cell membrane</location>
        <topology evidence="9">Multi-pass membrane protein</topology>
    </subcellularLocation>
    <subcellularLocation>
        <location evidence="1">Membrane</location>
        <topology evidence="1">Multi-pass membrane protein</topology>
    </subcellularLocation>
</comment>
<dbReference type="CDD" id="cd04606">
    <property type="entry name" value="CBS_pair_Mg_transporter"/>
    <property type="match status" value="1"/>
</dbReference>
<dbReference type="InterPro" id="IPR036739">
    <property type="entry name" value="SLC41_membr_dom_sf"/>
</dbReference>
<dbReference type="InterPro" id="IPR006668">
    <property type="entry name" value="Mg_transptr_MgtE_intracell_dom"/>
</dbReference>
<name>A0A1V8M967_9GAMM</name>
<dbReference type="EMBL" id="LPUF01000001">
    <property type="protein sequence ID" value="OQK18066.1"/>
    <property type="molecule type" value="Genomic_DNA"/>
</dbReference>
<dbReference type="STRING" id="1420851.AU255_09500"/>
<keyword evidence="3 9" id="KW-0813">Transport</keyword>
<evidence type="ECO:0000256" key="4">
    <source>
        <dbReference type="ARBA" id="ARBA00022692"/>
    </source>
</evidence>
<feature type="transmembrane region" description="Helical" evidence="9">
    <location>
        <begin position="412"/>
        <end position="434"/>
    </location>
</feature>
<reference evidence="11 12" key="1">
    <citation type="submission" date="2015-12" db="EMBL/GenBank/DDBJ databases">
        <authorList>
            <person name="Shamseldin A."/>
            <person name="Moawad H."/>
            <person name="Abd El-Rahim W.M."/>
            <person name="Sadowsky M.J."/>
        </authorList>
    </citation>
    <scope>NUCLEOTIDE SEQUENCE [LARGE SCALE GENOMIC DNA]</scope>
    <source>
        <strain evidence="11 12">WF1</strain>
    </source>
</reference>
<evidence type="ECO:0000256" key="6">
    <source>
        <dbReference type="ARBA" id="ARBA00022989"/>
    </source>
</evidence>
<dbReference type="Pfam" id="PF01769">
    <property type="entry name" value="MgtE"/>
    <property type="match status" value="1"/>
</dbReference>
<dbReference type="GO" id="GO:0046872">
    <property type="term" value="F:metal ion binding"/>
    <property type="evidence" value="ECO:0007669"/>
    <property type="project" value="UniProtKB-KW"/>
</dbReference>
<evidence type="ECO:0000256" key="8">
    <source>
        <dbReference type="PROSITE-ProRule" id="PRU00703"/>
    </source>
</evidence>
<dbReference type="InterPro" id="IPR000644">
    <property type="entry name" value="CBS_dom"/>
</dbReference>
<sequence>MHNGFISKDHLKQVLNDVQHFLIQHKTPKSAQIPFVKLSEQQQQRLKQKLSHLHAADIAHILESLATEDRRDVWKQIPVEQRGEILLSLAEPVRESMLADMPIAEMVNAADKLHSKDIGDLANLASSLPEQAVNLILQSLTAEQRKQLEQALSYPAGTVGSLMDYSMLTATPEESVKEVLAYCRKLGTLPEHSHYIYIVDQHNTLMGLLPLQKLITSAFDKKVSEVMSHSTITFATGDSAEQATFTFNRYELIAAPVVDDENKLIGRICVDDIVDFMHESSEQQLLRQIGFVNSEDRFSGIFSSAQNRWLWLAINLFSAFIATRVIGAFEDKIVELVILATLMPIVSATAGNVGNQACTLIIRSLALGHVTDHNIRQFYIKEVGISLINGVIWGGIMGVFVGSLYSAGIGTVMGFAMLLNFVLTAFVAVSIPWLRHKYNLDPAMGAHVLVTFFADAFGFFIFLGMATAFL</sequence>
<dbReference type="InterPro" id="IPR046342">
    <property type="entry name" value="CBS_dom_sf"/>
</dbReference>
<evidence type="ECO:0000313" key="12">
    <source>
        <dbReference type="Proteomes" id="UP000191980"/>
    </source>
</evidence>
<keyword evidence="8" id="KW-0129">CBS domain</keyword>
<dbReference type="Pfam" id="PF03448">
    <property type="entry name" value="MgtE_N"/>
    <property type="match status" value="1"/>
</dbReference>
<feature type="transmembrane region" description="Helical" evidence="9">
    <location>
        <begin position="309"/>
        <end position="327"/>
    </location>
</feature>
<evidence type="ECO:0000313" key="11">
    <source>
        <dbReference type="EMBL" id="OQK18066.1"/>
    </source>
</evidence>
<keyword evidence="7 9" id="KW-0472">Membrane</keyword>
<keyword evidence="9" id="KW-0479">Metal-binding</keyword>